<comment type="subunit">
    <text evidence="7">The complex comprises the extracytoplasmic solute receptor protein and the two transmembrane proteins.</text>
</comment>
<evidence type="ECO:0000256" key="7">
    <source>
        <dbReference type="RuleBase" id="RU369079"/>
    </source>
</evidence>
<feature type="transmembrane region" description="Helical" evidence="7">
    <location>
        <begin position="141"/>
        <end position="168"/>
    </location>
</feature>
<feature type="transmembrane region" description="Helical" evidence="7">
    <location>
        <begin position="287"/>
        <end position="309"/>
    </location>
</feature>
<dbReference type="STRING" id="356660.SAMN05444336_1011124"/>
<dbReference type="Pfam" id="PF06808">
    <property type="entry name" value="DctM"/>
    <property type="match status" value="1"/>
</dbReference>
<proteinExistence type="inferred from homology"/>
<organism evidence="9 10">
    <name type="scientific">Albimonas donghaensis</name>
    <dbReference type="NCBI Taxonomy" id="356660"/>
    <lineage>
        <taxon>Bacteria</taxon>
        <taxon>Pseudomonadati</taxon>
        <taxon>Pseudomonadota</taxon>
        <taxon>Alphaproteobacteria</taxon>
        <taxon>Rhodobacterales</taxon>
        <taxon>Paracoccaceae</taxon>
        <taxon>Albimonas</taxon>
    </lineage>
</organism>
<feature type="transmembrane region" description="Helical" evidence="7">
    <location>
        <begin position="6"/>
        <end position="39"/>
    </location>
</feature>
<dbReference type="AlphaFoldDB" id="A0A1H2TWR0"/>
<feature type="transmembrane region" description="Helical" evidence="7">
    <location>
        <begin position="60"/>
        <end position="85"/>
    </location>
</feature>
<comment type="subcellular location">
    <subcellularLocation>
        <location evidence="1 7">Cell inner membrane</location>
        <topology evidence="1 7">Multi-pass membrane protein</topology>
    </subcellularLocation>
</comment>
<feature type="transmembrane region" description="Helical" evidence="7">
    <location>
        <begin position="329"/>
        <end position="355"/>
    </location>
</feature>
<keyword evidence="7" id="KW-0813">Transport</keyword>
<dbReference type="InterPro" id="IPR004681">
    <property type="entry name" value="TRAP_DctM"/>
</dbReference>
<dbReference type="Proteomes" id="UP000199118">
    <property type="component" value="Unassembled WGS sequence"/>
</dbReference>
<feature type="transmembrane region" description="Helical" evidence="7">
    <location>
        <begin position="362"/>
        <end position="387"/>
    </location>
</feature>
<dbReference type="InterPro" id="IPR010656">
    <property type="entry name" value="DctM"/>
</dbReference>
<feature type="transmembrane region" description="Helical" evidence="7">
    <location>
        <begin position="407"/>
        <end position="430"/>
    </location>
</feature>
<evidence type="ECO:0000313" key="9">
    <source>
        <dbReference type="EMBL" id="SDW47604.1"/>
    </source>
</evidence>
<evidence type="ECO:0000256" key="2">
    <source>
        <dbReference type="ARBA" id="ARBA00022475"/>
    </source>
</evidence>
<dbReference type="PANTHER" id="PTHR33362">
    <property type="entry name" value="SIALIC ACID TRAP TRANSPORTER PERMEASE PROTEIN SIAT-RELATED"/>
    <property type="match status" value="1"/>
</dbReference>
<sequence>MDNLTIGYLGVAAIMVLLALRVPISFALGSVSFVGIWLVRSKGAALGLIGSLPHDFASSWELSAVPMFLLMGAVAYQTGLTSSLYTAARLWLNELPGGLAVATNFTAAGFAAASGSSIATSAAVGRLAIPEMLKFGYDKALATGTVAASGTLGALIPPSIAFVIYGWFTEQSVGMLLMAGLIPGLLTAALYTVMIVGRCIVDPSLAPKVAIKVTWREKFQALLQVWPMPVLVLGVIGSIYSGMATPTEAGALGAAFALIIGAFMGNLNKKTLGDSVRDALRTTSSLFFLAIGAVMLTRFLAMAGIPGFIADLVSHLELGPVSLVIALSIVYLILGMFLDPIGVMLLTLPVFLPAFDALDMNLIWVGVIVVKMIEVGLLTPPVGLNVYVVKNVAGDSVPLQTVFKGVLWFLGCEVIIMALLIAFPGISLWLPSLMHMG</sequence>
<keyword evidence="2" id="KW-1003">Cell membrane</keyword>
<keyword evidence="4 7" id="KW-0812">Transmembrane</keyword>
<feature type="domain" description="TRAP C4-dicarboxylate transport system permease DctM subunit" evidence="8">
    <location>
        <begin position="12"/>
        <end position="426"/>
    </location>
</feature>
<dbReference type="EMBL" id="FNMZ01000001">
    <property type="protein sequence ID" value="SDW47604.1"/>
    <property type="molecule type" value="Genomic_DNA"/>
</dbReference>
<feature type="transmembrane region" description="Helical" evidence="7">
    <location>
        <begin position="174"/>
        <end position="201"/>
    </location>
</feature>
<evidence type="ECO:0000256" key="3">
    <source>
        <dbReference type="ARBA" id="ARBA00022519"/>
    </source>
</evidence>
<dbReference type="OrthoDB" id="9790209at2"/>
<feature type="transmembrane region" description="Helical" evidence="7">
    <location>
        <begin position="249"/>
        <end position="267"/>
    </location>
</feature>
<feature type="transmembrane region" description="Helical" evidence="7">
    <location>
        <begin position="221"/>
        <end position="243"/>
    </location>
</feature>
<dbReference type="PANTHER" id="PTHR33362:SF5">
    <property type="entry name" value="C4-DICARBOXYLATE TRAP TRANSPORTER LARGE PERMEASE PROTEIN DCTM"/>
    <property type="match status" value="1"/>
</dbReference>
<feature type="transmembrane region" description="Helical" evidence="7">
    <location>
        <begin position="105"/>
        <end position="129"/>
    </location>
</feature>
<evidence type="ECO:0000256" key="1">
    <source>
        <dbReference type="ARBA" id="ARBA00004429"/>
    </source>
</evidence>
<accession>A0A1H2TWR0</accession>
<dbReference type="PIRSF" id="PIRSF006066">
    <property type="entry name" value="HI0050"/>
    <property type="match status" value="1"/>
</dbReference>
<dbReference type="RefSeq" id="WP_092680084.1">
    <property type="nucleotide sequence ID" value="NZ_FNMZ01000001.1"/>
</dbReference>
<evidence type="ECO:0000256" key="6">
    <source>
        <dbReference type="ARBA" id="ARBA00023136"/>
    </source>
</evidence>
<evidence type="ECO:0000256" key="5">
    <source>
        <dbReference type="ARBA" id="ARBA00022989"/>
    </source>
</evidence>
<keyword evidence="3 7" id="KW-0997">Cell inner membrane</keyword>
<name>A0A1H2TWR0_9RHOB</name>
<reference evidence="9 10" key="1">
    <citation type="submission" date="2016-10" db="EMBL/GenBank/DDBJ databases">
        <authorList>
            <person name="de Groot N.N."/>
        </authorList>
    </citation>
    <scope>NUCLEOTIDE SEQUENCE [LARGE SCALE GENOMIC DNA]</scope>
    <source>
        <strain evidence="9 10">DSM 17890</strain>
    </source>
</reference>
<keyword evidence="6 7" id="KW-0472">Membrane</keyword>
<keyword evidence="5 7" id="KW-1133">Transmembrane helix</keyword>
<evidence type="ECO:0000259" key="8">
    <source>
        <dbReference type="Pfam" id="PF06808"/>
    </source>
</evidence>
<keyword evidence="10" id="KW-1185">Reference proteome</keyword>
<dbReference type="GO" id="GO:0022857">
    <property type="term" value="F:transmembrane transporter activity"/>
    <property type="evidence" value="ECO:0007669"/>
    <property type="project" value="UniProtKB-UniRule"/>
</dbReference>
<gene>
    <name evidence="9" type="ORF">SAMN05444336_1011124</name>
</gene>
<dbReference type="GO" id="GO:0005886">
    <property type="term" value="C:plasma membrane"/>
    <property type="evidence" value="ECO:0007669"/>
    <property type="project" value="UniProtKB-SubCell"/>
</dbReference>
<evidence type="ECO:0000256" key="4">
    <source>
        <dbReference type="ARBA" id="ARBA00022692"/>
    </source>
</evidence>
<dbReference type="NCBIfam" id="TIGR00786">
    <property type="entry name" value="dctM"/>
    <property type="match status" value="1"/>
</dbReference>
<comment type="similarity">
    <text evidence="7">Belongs to the TRAP transporter large permease family.</text>
</comment>
<evidence type="ECO:0000313" key="10">
    <source>
        <dbReference type="Proteomes" id="UP000199118"/>
    </source>
</evidence>
<comment type="function">
    <text evidence="7">Part of the tripartite ATP-independent periplasmic (TRAP) transport system.</text>
</comment>
<protein>
    <recommendedName>
        <fullName evidence="7">TRAP transporter large permease protein</fullName>
    </recommendedName>
</protein>